<evidence type="ECO:0000256" key="3">
    <source>
        <dbReference type="ARBA" id="ARBA00023015"/>
    </source>
</evidence>
<evidence type="ECO:0000313" key="9">
    <source>
        <dbReference type="Proteomes" id="UP000030004"/>
    </source>
</evidence>
<dbReference type="SUPFAM" id="SSF52172">
    <property type="entry name" value="CheY-like"/>
    <property type="match status" value="1"/>
</dbReference>
<dbReference type="GO" id="GO:0005829">
    <property type="term" value="C:cytosol"/>
    <property type="evidence" value="ECO:0007669"/>
    <property type="project" value="TreeGrafter"/>
</dbReference>
<evidence type="ECO:0000256" key="5">
    <source>
        <dbReference type="ARBA" id="ARBA00023163"/>
    </source>
</evidence>
<dbReference type="Proteomes" id="UP000030004">
    <property type="component" value="Unassembled WGS sequence"/>
</dbReference>
<dbReference type="InterPro" id="IPR001867">
    <property type="entry name" value="OmpR/PhoB-type_DNA-bd"/>
</dbReference>
<dbReference type="PROSITE" id="PS51755">
    <property type="entry name" value="OMPR_PHOB"/>
    <property type="match status" value="1"/>
</dbReference>
<keyword evidence="3" id="KW-0805">Transcription regulation</keyword>
<dbReference type="InterPro" id="IPR011006">
    <property type="entry name" value="CheY-like_superfamily"/>
</dbReference>
<dbReference type="InterPro" id="IPR036388">
    <property type="entry name" value="WH-like_DNA-bd_sf"/>
</dbReference>
<dbReference type="GO" id="GO:0032993">
    <property type="term" value="C:protein-DNA complex"/>
    <property type="evidence" value="ECO:0007669"/>
    <property type="project" value="TreeGrafter"/>
</dbReference>
<dbReference type="InterPro" id="IPR016032">
    <property type="entry name" value="Sig_transdc_resp-reg_C-effctor"/>
</dbReference>
<proteinExistence type="predicted"/>
<name>A0A0A0ECM4_9RHOB</name>
<dbReference type="Gene3D" id="3.40.50.2300">
    <property type="match status" value="1"/>
</dbReference>
<evidence type="ECO:0000256" key="1">
    <source>
        <dbReference type="ARBA" id="ARBA00022553"/>
    </source>
</evidence>
<keyword evidence="9" id="KW-1185">Reference proteome</keyword>
<evidence type="ECO:0000259" key="7">
    <source>
        <dbReference type="PROSITE" id="PS51755"/>
    </source>
</evidence>
<dbReference type="SMART" id="SM00862">
    <property type="entry name" value="Trans_reg_C"/>
    <property type="match status" value="1"/>
</dbReference>
<gene>
    <name evidence="8" type="ORF">ATO9_20770</name>
</gene>
<keyword evidence="5" id="KW-0804">Transcription</keyword>
<dbReference type="OrthoDB" id="7819228at2"/>
<dbReference type="InterPro" id="IPR039420">
    <property type="entry name" value="WalR-like"/>
</dbReference>
<dbReference type="GO" id="GO:0006355">
    <property type="term" value="P:regulation of DNA-templated transcription"/>
    <property type="evidence" value="ECO:0007669"/>
    <property type="project" value="InterPro"/>
</dbReference>
<dbReference type="Pfam" id="PF00486">
    <property type="entry name" value="Trans_reg_C"/>
    <property type="match status" value="1"/>
</dbReference>
<dbReference type="GO" id="GO:0000156">
    <property type="term" value="F:phosphorelay response regulator activity"/>
    <property type="evidence" value="ECO:0007669"/>
    <property type="project" value="TreeGrafter"/>
</dbReference>
<dbReference type="PANTHER" id="PTHR48111:SF1">
    <property type="entry name" value="TWO-COMPONENT RESPONSE REGULATOR ORR33"/>
    <property type="match status" value="1"/>
</dbReference>
<evidence type="ECO:0000256" key="4">
    <source>
        <dbReference type="ARBA" id="ARBA00023125"/>
    </source>
</evidence>
<reference evidence="8 9" key="1">
    <citation type="journal article" date="2015" name="Antonie Van Leeuwenhoek">
        <title>Pseudooceanicola atlanticus gen. nov. sp. nov., isolated from surface seawater of the Atlantic Ocean and reclassification of Oceanicola batsensis, Oceanicola marinus, Oceanicola nitratireducens, Oceanicola nanhaiensis, Oceanicola antarcticus and Oceanicola flagellatus, as Pseudooceanicola batsensis comb. nov., Pseudooceanicola marinus comb. nov., Pseudooceanicola nitratireducens comb. nov., Pseudooceanicola nanhaiensis comb. nov., Pseudooceanicola antarcticus comb. nov., and Pseudooceanicola flagellatus comb. nov.</title>
        <authorList>
            <person name="Lai Q."/>
            <person name="Li G."/>
            <person name="Liu X."/>
            <person name="Du Y."/>
            <person name="Sun F."/>
            <person name="Shao Z."/>
        </authorList>
    </citation>
    <scope>NUCLEOTIDE SEQUENCE [LARGE SCALE GENOMIC DNA]</scope>
    <source>
        <strain evidence="8 9">22II-s11g</strain>
    </source>
</reference>
<dbReference type="EMBL" id="AQQX01000016">
    <property type="protein sequence ID" value="KGM46962.1"/>
    <property type="molecule type" value="Genomic_DNA"/>
</dbReference>
<keyword evidence="4 6" id="KW-0238">DNA-binding</keyword>
<evidence type="ECO:0000256" key="2">
    <source>
        <dbReference type="ARBA" id="ARBA00023012"/>
    </source>
</evidence>
<feature type="DNA-binding region" description="OmpR/PhoB-type" evidence="6">
    <location>
        <begin position="125"/>
        <end position="226"/>
    </location>
</feature>
<dbReference type="PANTHER" id="PTHR48111">
    <property type="entry name" value="REGULATOR OF RPOS"/>
    <property type="match status" value="1"/>
</dbReference>
<dbReference type="STRING" id="1461694.ATO9_20770"/>
<protein>
    <submittedName>
        <fullName evidence="8">Transcriptional regulator</fullName>
    </submittedName>
</protein>
<dbReference type="eggNOG" id="COG0745">
    <property type="taxonomic scope" value="Bacteria"/>
</dbReference>
<evidence type="ECO:0000313" key="8">
    <source>
        <dbReference type="EMBL" id="KGM46962.1"/>
    </source>
</evidence>
<dbReference type="SUPFAM" id="SSF46894">
    <property type="entry name" value="C-terminal effector domain of the bipartite response regulators"/>
    <property type="match status" value="1"/>
</dbReference>
<organism evidence="8 9">
    <name type="scientific">Pseudooceanicola atlanticus</name>
    <dbReference type="NCBI Taxonomy" id="1461694"/>
    <lineage>
        <taxon>Bacteria</taxon>
        <taxon>Pseudomonadati</taxon>
        <taxon>Pseudomonadota</taxon>
        <taxon>Alphaproteobacteria</taxon>
        <taxon>Rhodobacterales</taxon>
        <taxon>Paracoccaceae</taxon>
        <taxon>Pseudooceanicola</taxon>
    </lineage>
</organism>
<comment type="caution">
    <text evidence="8">The sequence shown here is derived from an EMBL/GenBank/DDBJ whole genome shotgun (WGS) entry which is preliminary data.</text>
</comment>
<keyword evidence="1" id="KW-0597">Phosphoprotein</keyword>
<dbReference type="AlphaFoldDB" id="A0A0A0ECM4"/>
<dbReference type="CDD" id="cd00383">
    <property type="entry name" value="trans_reg_C"/>
    <property type="match status" value="1"/>
</dbReference>
<keyword evidence="2" id="KW-0902">Two-component regulatory system</keyword>
<dbReference type="RefSeq" id="WP_043753820.1">
    <property type="nucleotide sequence ID" value="NZ_AQQX01000016.1"/>
</dbReference>
<evidence type="ECO:0000256" key="6">
    <source>
        <dbReference type="PROSITE-ProRule" id="PRU01091"/>
    </source>
</evidence>
<dbReference type="Gene3D" id="1.10.10.10">
    <property type="entry name" value="Winged helix-like DNA-binding domain superfamily/Winged helix DNA-binding domain"/>
    <property type="match status" value="1"/>
</dbReference>
<sequence>MHIYLYEPRAGRLKGVMDELRSAKMRPVPIQAAFFRGELGLLNRGGHEDRPFLLADTPDLVDQISALRAAGCSNPVIVMRDFRNSRDTAAALDAGADDDLVIPIKGVELRSRVNSITRRSHGHAAESVQVGEVTAFFDGRDPEVSGQIVKLSRREHAIFQQLVLQAGKVVSKGAIYDAVYGMAEDQPFDKVIDVYICKIRKKIDQAALSGHHYIETVHGRGYKFSTPAPEMMAQAGGM</sequence>
<accession>A0A0A0ECM4</accession>
<dbReference type="GO" id="GO:0000976">
    <property type="term" value="F:transcription cis-regulatory region binding"/>
    <property type="evidence" value="ECO:0007669"/>
    <property type="project" value="TreeGrafter"/>
</dbReference>
<feature type="domain" description="OmpR/PhoB-type" evidence="7">
    <location>
        <begin position="125"/>
        <end position="226"/>
    </location>
</feature>